<dbReference type="GO" id="GO:0044550">
    <property type="term" value="P:secondary metabolite biosynthetic process"/>
    <property type="evidence" value="ECO:0007669"/>
    <property type="project" value="TreeGrafter"/>
</dbReference>
<evidence type="ECO:0000313" key="3">
    <source>
        <dbReference type="EMBL" id="KAF2256179.1"/>
    </source>
</evidence>
<accession>A0A6A6J0F2</accession>
<dbReference type="GeneID" id="54576383"/>
<dbReference type="AlphaFoldDB" id="A0A6A6J0F2"/>
<sequence length="491" mass="54853">MATDTLHLSTQDQNTVRVYTQTLTIFPFRKWSLADTAIKALNEGLRAALVKFPFLAGTLSLSASGSGKLTLTYPTEIRDTHMNDYFAWKTISDFPYTYDQLKRDGMPPSAFKAETFRPDALLKYPGVQADGEGIVDFQTSDAPVMRVQANFIPGGLVLSIYAHHSVMDCAGVANFFQEFGKHVSAAHTPSKAYKVDIPDFPPDQSTLRRELEARVPAPAPGQRATAETYIDGTYTYPKTLEDNTPCAQRLFVIAADRIRNFRKQLKPHFPMESPPTICNVLAALTWIHVTRARAVRMGDCEQKETNIAVAVDLRKRLSPQLESSYMGNMALFSKGTLKVAKLRAEDRVTEETIVPTIEEIRRTIAKANNDWTLKHLTFFKSIEQIKDTECALGFKFGLDIYITSWMNFGADIQWGIPGTDLSPDGLSGRPEFIRRTYNPSDGGMMIMPRRRTLANGVEAPYEVMVRLAAVDMETLLAEKGGLSSWADRVLD</sequence>
<dbReference type="RefSeq" id="XP_033691183.1">
    <property type="nucleotide sequence ID" value="XM_033823053.1"/>
</dbReference>
<dbReference type="InterPro" id="IPR054710">
    <property type="entry name" value="Tri101-like_N"/>
</dbReference>
<dbReference type="GO" id="GO:0016747">
    <property type="term" value="F:acyltransferase activity, transferring groups other than amino-acyl groups"/>
    <property type="evidence" value="ECO:0007669"/>
    <property type="project" value="TreeGrafter"/>
</dbReference>
<evidence type="ECO:0000313" key="4">
    <source>
        <dbReference type="Proteomes" id="UP000800094"/>
    </source>
</evidence>
<dbReference type="Proteomes" id="UP000800094">
    <property type="component" value="Unassembled WGS sequence"/>
</dbReference>
<evidence type="ECO:0000259" key="2">
    <source>
        <dbReference type="Pfam" id="PF22664"/>
    </source>
</evidence>
<dbReference type="EMBL" id="ML987189">
    <property type="protein sequence ID" value="KAF2256179.1"/>
    <property type="molecule type" value="Genomic_DNA"/>
</dbReference>
<dbReference type="Pfam" id="PF22664">
    <property type="entry name" value="TRI-like_N"/>
    <property type="match status" value="1"/>
</dbReference>
<organism evidence="3 4">
    <name type="scientific">Trematosphaeria pertusa</name>
    <dbReference type="NCBI Taxonomy" id="390896"/>
    <lineage>
        <taxon>Eukaryota</taxon>
        <taxon>Fungi</taxon>
        <taxon>Dikarya</taxon>
        <taxon>Ascomycota</taxon>
        <taxon>Pezizomycotina</taxon>
        <taxon>Dothideomycetes</taxon>
        <taxon>Pleosporomycetidae</taxon>
        <taxon>Pleosporales</taxon>
        <taxon>Massarineae</taxon>
        <taxon>Trematosphaeriaceae</taxon>
        <taxon>Trematosphaeria</taxon>
    </lineage>
</organism>
<protein>
    <submittedName>
        <fullName evidence="3">Trichothecene 3-O-acetyltransferas-like protein</fullName>
    </submittedName>
</protein>
<keyword evidence="4" id="KW-1185">Reference proteome</keyword>
<dbReference type="InterPro" id="IPR023213">
    <property type="entry name" value="CAT-like_dom_sf"/>
</dbReference>
<dbReference type="Gene3D" id="3.30.559.10">
    <property type="entry name" value="Chloramphenicol acetyltransferase-like domain"/>
    <property type="match status" value="2"/>
</dbReference>
<feature type="domain" description="Trichothecene 3-O-acetyltransferase-like N-terminal" evidence="2">
    <location>
        <begin position="18"/>
        <end position="178"/>
    </location>
</feature>
<dbReference type="PANTHER" id="PTHR31642:SF310">
    <property type="entry name" value="FATTY ALCOHOL:CAFFEOYL-COA ACYLTRANSFERASE"/>
    <property type="match status" value="1"/>
</dbReference>
<dbReference type="PANTHER" id="PTHR31642">
    <property type="entry name" value="TRICHOTHECENE 3-O-ACETYLTRANSFERASE"/>
    <property type="match status" value="1"/>
</dbReference>
<dbReference type="InterPro" id="IPR050317">
    <property type="entry name" value="Plant_Fungal_Acyltransferase"/>
</dbReference>
<name>A0A6A6J0F2_9PLEO</name>
<dbReference type="OrthoDB" id="1862401at2759"/>
<gene>
    <name evidence="3" type="ORF">BU26DRAFT_414184</name>
</gene>
<evidence type="ECO:0000256" key="1">
    <source>
        <dbReference type="ARBA" id="ARBA00022679"/>
    </source>
</evidence>
<proteinExistence type="predicted"/>
<keyword evidence="1" id="KW-0808">Transferase</keyword>
<reference evidence="3" key="1">
    <citation type="journal article" date="2020" name="Stud. Mycol.">
        <title>101 Dothideomycetes genomes: a test case for predicting lifestyles and emergence of pathogens.</title>
        <authorList>
            <person name="Haridas S."/>
            <person name="Albert R."/>
            <person name="Binder M."/>
            <person name="Bloem J."/>
            <person name="Labutti K."/>
            <person name="Salamov A."/>
            <person name="Andreopoulos B."/>
            <person name="Baker S."/>
            <person name="Barry K."/>
            <person name="Bills G."/>
            <person name="Bluhm B."/>
            <person name="Cannon C."/>
            <person name="Castanera R."/>
            <person name="Culley D."/>
            <person name="Daum C."/>
            <person name="Ezra D."/>
            <person name="Gonzalez J."/>
            <person name="Henrissat B."/>
            <person name="Kuo A."/>
            <person name="Liang C."/>
            <person name="Lipzen A."/>
            <person name="Lutzoni F."/>
            <person name="Magnuson J."/>
            <person name="Mondo S."/>
            <person name="Nolan M."/>
            <person name="Ohm R."/>
            <person name="Pangilinan J."/>
            <person name="Park H.-J."/>
            <person name="Ramirez L."/>
            <person name="Alfaro M."/>
            <person name="Sun H."/>
            <person name="Tritt A."/>
            <person name="Yoshinaga Y."/>
            <person name="Zwiers L.-H."/>
            <person name="Turgeon B."/>
            <person name="Goodwin S."/>
            <person name="Spatafora J."/>
            <person name="Crous P."/>
            <person name="Grigoriev I."/>
        </authorList>
    </citation>
    <scope>NUCLEOTIDE SEQUENCE</scope>
    <source>
        <strain evidence="3">CBS 122368</strain>
    </source>
</reference>